<evidence type="ECO:0000256" key="2">
    <source>
        <dbReference type="ARBA" id="ARBA00022475"/>
    </source>
</evidence>
<feature type="signal peptide" evidence="8">
    <location>
        <begin position="1"/>
        <end position="27"/>
    </location>
</feature>
<gene>
    <name evidence="10" type="ORF">R1sor_015489</name>
</gene>
<dbReference type="InterPro" id="IPR036378">
    <property type="entry name" value="FAS1_dom_sf"/>
</dbReference>
<evidence type="ECO:0000256" key="8">
    <source>
        <dbReference type="SAM" id="SignalP"/>
    </source>
</evidence>
<dbReference type="InterPro" id="IPR000782">
    <property type="entry name" value="FAS1_domain"/>
</dbReference>
<feature type="compositionally biased region" description="Polar residues" evidence="7">
    <location>
        <begin position="304"/>
        <end position="324"/>
    </location>
</feature>
<dbReference type="GO" id="GO:0098552">
    <property type="term" value="C:side of membrane"/>
    <property type="evidence" value="ECO:0007669"/>
    <property type="project" value="UniProtKB-KW"/>
</dbReference>
<protein>
    <recommendedName>
        <fullName evidence="9">FAS1 domain-containing protein</fullName>
    </recommendedName>
</protein>
<dbReference type="PANTHER" id="PTHR32382">
    <property type="entry name" value="FASCICLIN-LIKE ARABINOGALACTAN PROTEIN"/>
    <property type="match status" value="1"/>
</dbReference>
<evidence type="ECO:0000256" key="3">
    <source>
        <dbReference type="ARBA" id="ARBA00022622"/>
    </source>
</evidence>
<dbReference type="EMBL" id="JBJQOH010000004">
    <property type="protein sequence ID" value="KAL3689180.1"/>
    <property type="molecule type" value="Genomic_DNA"/>
</dbReference>
<sequence>MERGRINSLKLVIVMLSLISQISEGTAATTFDVRQILEAYPEFSLFNQLLDLAGVADEINSRTGLTIFAPPNAILSSFQAGTPNSTMADVLRHHVSSEYLDFTQLENLTNPLSVPTLLETTVPDVNIISNGPQAPIPQPFDPFNITRNLETLPGYTTFSSYLVETGMNLLFEGREGTSLGSTVLVPSDEAFKSLHNVFGRLRSNDQRLFLEYHALNNFFSMDDLWKMQGTAQETVATTLSRGGGFTLQIDSTKSGVVSVRAGKSNAQIMGILYRSDSILMVSIDTVLLPLELLGNPLAPLSEPSAQYPTLESPPVSKSTPPQQQAPLRRVSPSPPLSNSNAGGPSMGGTSSVWSVTLMVFLLLSSFFCL</sequence>
<evidence type="ECO:0000259" key="9">
    <source>
        <dbReference type="PROSITE" id="PS50213"/>
    </source>
</evidence>
<evidence type="ECO:0000256" key="5">
    <source>
        <dbReference type="ARBA" id="ARBA00023136"/>
    </source>
</evidence>
<keyword evidence="3" id="KW-0325">Glycoprotein</keyword>
<dbReference type="SUPFAM" id="SSF82153">
    <property type="entry name" value="FAS1 domain"/>
    <property type="match status" value="2"/>
</dbReference>
<evidence type="ECO:0000256" key="4">
    <source>
        <dbReference type="ARBA" id="ARBA00022729"/>
    </source>
</evidence>
<reference evidence="10 11" key="1">
    <citation type="submission" date="2024-09" db="EMBL/GenBank/DDBJ databases">
        <title>Chromosome-scale assembly of Riccia sorocarpa.</title>
        <authorList>
            <person name="Paukszto L."/>
        </authorList>
    </citation>
    <scope>NUCLEOTIDE SEQUENCE [LARGE SCALE GENOMIC DNA]</scope>
    <source>
        <strain evidence="10">LP-2024</strain>
        <tissue evidence="10">Aerial parts of the thallus</tissue>
    </source>
</reference>
<feature type="region of interest" description="Disordered" evidence="7">
    <location>
        <begin position="304"/>
        <end position="345"/>
    </location>
</feature>
<feature type="compositionally biased region" description="Low complexity" evidence="7">
    <location>
        <begin position="325"/>
        <end position="343"/>
    </location>
</feature>
<keyword evidence="6" id="KW-0449">Lipoprotein</keyword>
<comment type="caution">
    <text evidence="10">The sequence shown here is derived from an EMBL/GenBank/DDBJ whole genome shotgun (WGS) entry which is preliminary data.</text>
</comment>
<proteinExistence type="predicted"/>
<comment type="subcellular location">
    <subcellularLocation>
        <location evidence="1">Cell membrane</location>
        <topology evidence="1">Lipid-anchor</topology>
        <topology evidence="1">GPI-anchor</topology>
    </subcellularLocation>
</comment>
<dbReference type="PROSITE" id="PS50213">
    <property type="entry name" value="FAS1"/>
    <property type="match status" value="2"/>
</dbReference>
<name>A0ABD3HGA0_9MARC</name>
<evidence type="ECO:0000256" key="7">
    <source>
        <dbReference type="SAM" id="MobiDB-lite"/>
    </source>
</evidence>
<keyword evidence="4 8" id="KW-0732">Signal</keyword>
<keyword evidence="11" id="KW-1185">Reference proteome</keyword>
<dbReference type="PANTHER" id="PTHR32382:SF0">
    <property type="entry name" value="FASCICLIN-LIKE ARABINOGALACTAN PROTEIN 4"/>
    <property type="match status" value="1"/>
</dbReference>
<dbReference type="Pfam" id="PF02469">
    <property type="entry name" value="Fasciclin"/>
    <property type="match status" value="2"/>
</dbReference>
<dbReference type="Proteomes" id="UP001633002">
    <property type="component" value="Unassembled WGS sequence"/>
</dbReference>
<accession>A0ABD3HGA0</accession>
<keyword evidence="3" id="KW-0336">GPI-anchor</keyword>
<dbReference type="Gene3D" id="2.30.180.10">
    <property type="entry name" value="FAS1 domain"/>
    <property type="match status" value="2"/>
</dbReference>
<evidence type="ECO:0000313" key="10">
    <source>
        <dbReference type="EMBL" id="KAL3689180.1"/>
    </source>
</evidence>
<dbReference type="InterPro" id="IPR033254">
    <property type="entry name" value="Plant_FLA"/>
</dbReference>
<dbReference type="GO" id="GO:0005886">
    <property type="term" value="C:plasma membrane"/>
    <property type="evidence" value="ECO:0007669"/>
    <property type="project" value="UniProtKB-SubCell"/>
</dbReference>
<evidence type="ECO:0000256" key="6">
    <source>
        <dbReference type="ARBA" id="ARBA00023288"/>
    </source>
</evidence>
<feature type="domain" description="FAS1" evidence="9">
    <location>
        <begin position="30"/>
        <end position="117"/>
    </location>
</feature>
<evidence type="ECO:0000313" key="11">
    <source>
        <dbReference type="Proteomes" id="UP001633002"/>
    </source>
</evidence>
<feature type="chain" id="PRO_5044822430" description="FAS1 domain-containing protein" evidence="8">
    <location>
        <begin position="28"/>
        <end position="369"/>
    </location>
</feature>
<keyword evidence="2" id="KW-1003">Cell membrane</keyword>
<organism evidence="10 11">
    <name type="scientific">Riccia sorocarpa</name>
    <dbReference type="NCBI Taxonomy" id="122646"/>
    <lineage>
        <taxon>Eukaryota</taxon>
        <taxon>Viridiplantae</taxon>
        <taxon>Streptophyta</taxon>
        <taxon>Embryophyta</taxon>
        <taxon>Marchantiophyta</taxon>
        <taxon>Marchantiopsida</taxon>
        <taxon>Marchantiidae</taxon>
        <taxon>Marchantiales</taxon>
        <taxon>Ricciaceae</taxon>
        <taxon>Riccia</taxon>
    </lineage>
</organism>
<dbReference type="SMART" id="SM00554">
    <property type="entry name" value="FAS1"/>
    <property type="match status" value="1"/>
</dbReference>
<keyword evidence="5" id="KW-0472">Membrane</keyword>
<evidence type="ECO:0000256" key="1">
    <source>
        <dbReference type="ARBA" id="ARBA00004609"/>
    </source>
</evidence>
<dbReference type="AlphaFoldDB" id="A0ABD3HGA0"/>
<feature type="domain" description="FAS1" evidence="9">
    <location>
        <begin position="142"/>
        <end position="287"/>
    </location>
</feature>